<name>A0A511CWX2_9PSEU</name>
<dbReference type="Gene3D" id="1.25.40.10">
    <property type="entry name" value="Tetratricopeptide repeat domain"/>
    <property type="match status" value="1"/>
</dbReference>
<evidence type="ECO:0000256" key="1">
    <source>
        <dbReference type="ARBA" id="ARBA00023015"/>
    </source>
</evidence>
<dbReference type="InterPro" id="IPR036388">
    <property type="entry name" value="WH-like_DNA-bd_sf"/>
</dbReference>
<dbReference type="SUPFAM" id="SSF46894">
    <property type="entry name" value="C-terminal effector domain of the bipartite response regulators"/>
    <property type="match status" value="1"/>
</dbReference>
<keyword evidence="6" id="KW-1185">Reference proteome</keyword>
<keyword evidence="2" id="KW-0238">DNA-binding</keyword>
<dbReference type="RefSeq" id="WP_051232735.1">
    <property type="nucleotide sequence ID" value="NZ_AUII01000007.1"/>
</dbReference>
<keyword evidence="3" id="KW-0804">Transcription</keyword>
<accession>A0A511CWX2</accession>
<sequence>MAGTLARECARHETTAFTSCEMLDACAAAGDLRRATQWCRVAEEFAARYGSPYLYVRCRVLYGAVLVRAGELARAEAELRAALEAADGAGPLWRAQVLAALAEVRLARGGLEEAEVLVERCAGHPAAAAAAAGVRLARGDAAGAAAVLERRCGPAVGRPADGMVSVAGSAAVPALALLVRARLDLGDVAGAAAAAACMEAGGEATLAAGRVALAAGDVAGAVDALERAVSRFVLDEDPLQAARARVELARALVSSRPQAAVAAARAALACLDAAGAGPDADAAAALLRALGVAGRTGPRGLGVLSEREQQVLRLVGLGLSNAEIAERLHISPKTASHHVSHVLTKLGVRNRAAAAAHAEAQRPVG</sequence>
<dbReference type="PROSITE" id="PS50043">
    <property type="entry name" value="HTH_LUXR_2"/>
    <property type="match status" value="1"/>
</dbReference>
<dbReference type="GO" id="GO:0003677">
    <property type="term" value="F:DNA binding"/>
    <property type="evidence" value="ECO:0007669"/>
    <property type="project" value="UniProtKB-KW"/>
</dbReference>
<evidence type="ECO:0000313" key="5">
    <source>
        <dbReference type="EMBL" id="GEL16753.1"/>
    </source>
</evidence>
<dbReference type="PRINTS" id="PR00038">
    <property type="entry name" value="HTHLUXR"/>
</dbReference>
<organism evidence="5 6">
    <name type="scientific">Pseudonocardia asaccharolytica DSM 44247 = NBRC 16224</name>
    <dbReference type="NCBI Taxonomy" id="1123024"/>
    <lineage>
        <taxon>Bacteria</taxon>
        <taxon>Bacillati</taxon>
        <taxon>Actinomycetota</taxon>
        <taxon>Actinomycetes</taxon>
        <taxon>Pseudonocardiales</taxon>
        <taxon>Pseudonocardiaceae</taxon>
        <taxon>Pseudonocardia</taxon>
    </lineage>
</organism>
<dbReference type="OrthoDB" id="5476461at2"/>
<evidence type="ECO:0000313" key="6">
    <source>
        <dbReference type="Proteomes" id="UP000321328"/>
    </source>
</evidence>
<evidence type="ECO:0000256" key="2">
    <source>
        <dbReference type="ARBA" id="ARBA00023125"/>
    </source>
</evidence>
<comment type="caution">
    <text evidence="5">The sequence shown here is derived from an EMBL/GenBank/DDBJ whole genome shotgun (WGS) entry which is preliminary data.</text>
</comment>
<feature type="domain" description="HTH luxR-type" evidence="4">
    <location>
        <begin position="297"/>
        <end position="362"/>
    </location>
</feature>
<protein>
    <recommendedName>
        <fullName evidence="4">HTH luxR-type domain-containing protein</fullName>
    </recommendedName>
</protein>
<dbReference type="PANTHER" id="PTHR44688">
    <property type="entry name" value="DNA-BINDING TRANSCRIPTIONAL ACTIVATOR DEVR_DOSR"/>
    <property type="match status" value="1"/>
</dbReference>
<dbReference type="InterPro" id="IPR000792">
    <property type="entry name" value="Tscrpt_reg_LuxR_C"/>
</dbReference>
<dbReference type="CDD" id="cd06170">
    <property type="entry name" value="LuxR_C_like"/>
    <property type="match status" value="1"/>
</dbReference>
<dbReference type="Gene3D" id="1.10.10.10">
    <property type="entry name" value="Winged helix-like DNA-binding domain superfamily/Winged helix DNA-binding domain"/>
    <property type="match status" value="1"/>
</dbReference>
<dbReference type="GO" id="GO:0006355">
    <property type="term" value="P:regulation of DNA-templated transcription"/>
    <property type="evidence" value="ECO:0007669"/>
    <property type="project" value="InterPro"/>
</dbReference>
<dbReference type="InterPro" id="IPR011990">
    <property type="entry name" value="TPR-like_helical_dom_sf"/>
</dbReference>
<gene>
    <name evidence="5" type="ORF">PA7_05900</name>
</gene>
<dbReference type="SMART" id="SM00421">
    <property type="entry name" value="HTH_LUXR"/>
    <property type="match status" value="1"/>
</dbReference>
<reference evidence="5 6" key="1">
    <citation type="submission" date="2019-07" db="EMBL/GenBank/DDBJ databases">
        <title>Whole genome shotgun sequence of Pseudonocardia asaccharolytica NBRC 16224.</title>
        <authorList>
            <person name="Hosoyama A."/>
            <person name="Uohara A."/>
            <person name="Ohji S."/>
            <person name="Ichikawa N."/>
        </authorList>
    </citation>
    <scope>NUCLEOTIDE SEQUENCE [LARGE SCALE GENOMIC DNA]</scope>
    <source>
        <strain evidence="5 6">NBRC 16224</strain>
    </source>
</reference>
<dbReference type="InterPro" id="IPR016032">
    <property type="entry name" value="Sig_transdc_resp-reg_C-effctor"/>
</dbReference>
<evidence type="ECO:0000256" key="3">
    <source>
        <dbReference type="ARBA" id="ARBA00023163"/>
    </source>
</evidence>
<dbReference type="EMBL" id="BJVI01000003">
    <property type="protein sequence ID" value="GEL16753.1"/>
    <property type="molecule type" value="Genomic_DNA"/>
</dbReference>
<dbReference type="PANTHER" id="PTHR44688:SF16">
    <property type="entry name" value="DNA-BINDING TRANSCRIPTIONAL ACTIVATOR DEVR_DOSR"/>
    <property type="match status" value="1"/>
</dbReference>
<evidence type="ECO:0000259" key="4">
    <source>
        <dbReference type="PROSITE" id="PS50043"/>
    </source>
</evidence>
<dbReference type="Proteomes" id="UP000321328">
    <property type="component" value="Unassembled WGS sequence"/>
</dbReference>
<proteinExistence type="predicted"/>
<dbReference type="AlphaFoldDB" id="A0A511CWX2"/>
<dbReference type="Pfam" id="PF00196">
    <property type="entry name" value="GerE"/>
    <property type="match status" value="1"/>
</dbReference>
<keyword evidence="1" id="KW-0805">Transcription regulation</keyword>
<dbReference type="STRING" id="1123024.GCA_000423625_02021"/>